<proteinExistence type="predicted"/>
<reference evidence="1 2" key="1">
    <citation type="submission" date="2015-01" db="EMBL/GenBank/DDBJ databases">
        <title>Evolution of Trichinella species and genotypes.</title>
        <authorList>
            <person name="Korhonen P.K."/>
            <person name="Edoardo P."/>
            <person name="Giuseppe L.R."/>
            <person name="Gasser R.B."/>
        </authorList>
    </citation>
    <scope>NUCLEOTIDE SEQUENCE [LARGE SCALE GENOMIC DNA]</scope>
    <source>
        <strain evidence="1">ISS1980</strain>
    </source>
</reference>
<dbReference type="Proteomes" id="UP000054843">
    <property type="component" value="Unassembled WGS sequence"/>
</dbReference>
<comment type="caution">
    <text evidence="1">The sequence shown here is derived from an EMBL/GenBank/DDBJ whole genome shotgun (WGS) entry which is preliminary data.</text>
</comment>
<dbReference type="AlphaFoldDB" id="A0A0V1N3L5"/>
<protein>
    <submittedName>
        <fullName evidence="1">Uncharacterized protein</fullName>
    </submittedName>
</protein>
<accession>A0A0V1N3L5</accession>
<dbReference type="EMBL" id="JYDO01000012">
    <property type="protein sequence ID" value="KRZ78435.1"/>
    <property type="molecule type" value="Genomic_DNA"/>
</dbReference>
<gene>
    <name evidence="1" type="ORF">T10_8005</name>
</gene>
<dbReference type="OrthoDB" id="10374918at2759"/>
<keyword evidence="2" id="KW-1185">Reference proteome</keyword>
<sequence length="61" mass="6505">MRSPIRMVLPAGDATGYCPTVYENQANDMAEGTGPLFLSLKTDSGHREFGPRSIGSCVSTN</sequence>
<name>A0A0V1N3L5_9BILA</name>
<organism evidence="1 2">
    <name type="scientific">Trichinella papuae</name>
    <dbReference type="NCBI Taxonomy" id="268474"/>
    <lineage>
        <taxon>Eukaryota</taxon>
        <taxon>Metazoa</taxon>
        <taxon>Ecdysozoa</taxon>
        <taxon>Nematoda</taxon>
        <taxon>Enoplea</taxon>
        <taxon>Dorylaimia</taxon>
        <taxon>Trichinellida</taxon>
        <taxon>Trichinellidae</taxon>
        <taxon>Trichinella</taxon>
    </lineage>
</organism>
<evidence type="ECO:0000313" key="1">
    <source>
        <dbReference type="EMBL" id="KRZ78435.1"/>
    </source>
</evidence>
<evidence type="ECO:0000313" key="2">
    <source>
        <dbReference type="Proteomes" id="UP000054843"/>
    </source>
</evidence>